<feature type="non-terminal residue" evidence="1">
    <location>
        <position position="1"/>
    </location>
</feature>
<organism evidence="1 2">
    <name type="scientific">Kipferlia bialata</name>
    <dbReference type="NCBI Taxonomy" id="797122"/>
    <lineage>
        <taxon>Eukaryota</taxon>
        <taxon>Metamonada</taxon>
        <taxon>Carpediemonas-like organisms</taxon>
        <taxon>Kipferlia</taxon>
    </lineage>
</organism>
<proteinExistence type="predicted"/>
<keyword evidence="2" id="KW-1185">Reference proteome</keyword>
<dbReference type="AlphaFoldDB" id="A0A9K3DDP5"/>
<dbReference type="EMBL" id="BDIP01011072">
    <property type="protein sequence ID" value="GIQ92977.1"/>
    <property type="molecule type" value="Genomic_DNA"/>
</dbReference>
<protein>
    <submittedName>
        <fullName evidence="1">Uncharacterized protein</fullName>
    </submittedName>
</protein>
<accession>A0A9K3DDP5</accession>
<comment type="caution">
    <text evidence="1">The sequence shown here is derived from an EMBL/GenBank/DDBJ whole genome shotgun (WGS) entry which is preliminary data.</text>
</comment>
<feature type="non-terminal residue" evidence="1">
    <location>
        <position position="32"/>
    </location>
</feature>
<gene>
    <name evidence="1" type="ORF">KIPB_017087</name>
</gene>
<name>A0A9K3DDP5_9EUKA</name>
<evidence type="ECO:0000313" key="2">
    <source>
        <dbReference type="Proteomes" id="UP000265618"/>
    </source>
</evidence>
<sequence>AVSTLTQSLQTLLPNGTGSASNVYSVDVPVAS</sequence>
<reference evidence="1 2" key="1">
    <citation type="journal article" date="2018" name="PLoS ONE">
        <title>The draft genome of Kipferlia bialata reveals reductive genome evolution in fornicate parasites.</title>
        <authorList>
            <person name="Tanifuji G."/>
            <person name="Takabayashi S."/>
            <person name="Kume K."/>
            <person name="Takagi M."/>
            <person name="Nakayama T."/>
            <person name="Kamikawa R."/>
            <person name="Inagaki Y."/>
            <person name="Hashimoto T."/>
        </authorList>
    </citation>
    <scope>NUCLEOTIDE SEQUENCE [LARGE SCALE GENOMIC DNA]</scope>
    <source>
        <strain evidence="1">NY0173</strain>
    </source>
</reference>
<dbReference type="Proteomes" id="UP000265618">
    <property type="component" value="Unassembled WGS sequence"/>
</dbReference>
<evidence type="ECO:0000313" key="1">
    <source>
        <dbReference type="EMBL" id="GIQ92977.1"/>
    </source>
</evidence>